<dbReference type="Proteomes" id="UP000091956">
    <property type="component" value="Unassembled WGS sequence"/>
</dbReference>
<dbReference type="InterPro" id="IPR000242">
    <property type="entry name" value="PTP_cat"/>
</dbReference>
<dbReference type="Pfam" id="PF00102">
    <property type="entry name" value="Y_phosphatase"/>
    <property type="match status" value="1"/>
</dbReference>
<evidence type="ECO:0000259" key="3">
    <source>
        <dbReference type="PROSITE" id="PS50055"/>
    </source>
</evidence>
<comment type="similarity">
    <text evidence="1">Belongs to the protein-tyrosine phosphatase family. Non-receptor class subfamily.</text>
</comment>
<sequence>MRRSTSASKRARSPTESPQPDSISPKRQERRPPTAAPLSRDHSLTRDTQSEPPMLPLGKMPAFLQLSEEETLQKFKELNWLERTRAADGRTTEDSKWARCDEDKTAGLDRFGDIFVWKNNRVKLHVPSEMNDYINASPIIMKSHRTSLQSKYIAMQGPKQCTTDHVWRMAWHELASPAVIVMLTDERGYPYFPSTASQTLSINTADEFGDGFLGTVTCEGDAELSDDGATEIRKLVLRVEGEEEEKVIWHLLYTQWPDFGIPAENETASLLNLIALTKEKNASPTNPKIVHCRAGVGRSGTFIALDQLLGELEAGAFPGDRGGGAGAGAGAAGGVEAFRRDDPVFEAVNSLRMQRPNMVQAVPQYRFIYEVLKRVWEEKYGRKLAEAGGVGRPRSTGGVPTAKDLREVDAEDVLTE</sequence>
<feature type="domain" description="Tyrosine-protein phosphatase" evidence="3">
    <location>
        <begin position="109"/>
        <end position="375"/>
    </location>
</feature>
<dbReference type="InterPro" id="IPR003595">
    <property type="entry name" value="Tyr_Pase_cat"/>
</dbReference>
<dbReference type="PANTHER" id="PTHR19134">
    <property type="entry name" value="RECEPTOR-TYPE TYROSINE-PROTEIN PHOSPHATASE"/>
    <property type="match status" value="1"/>
</dbReference>
<dbReference type="SMART" id="SM00194">
    <property type="entry name" value="PTPc"/>
    <property type="match status" value="1"/>
</dbReference>
<evidence type="ECO:0000313" key="6">
    <source>
        <dbReference type="Proteomes" id="UP000091956"/>
    </source>
</evidence>
<dbReference type="InterPro" id="IPR000387">
    <property type="entry name" value="Tyr_Pase_dom"/>
</dbReference>
<dbReference type="InterPro" id="IPR016130">
    <property type="entry name" value="Tyr_Pase_AS"/>
</dbReference>
<keyword evidence="6" id="KW-1185">Reference proteome</keyword>
<dbReference type="InterPro" id="IPR050348">
    <property type="entry name" value="Protein-Tyr_Phosphatase"/>
</dbReference>
<dbReference type="AlphaFoldDB" id="A0A1B8GG12"/>
<accession>A0A1B8GG12</accession>
<dbReference type="EMBL" id="KV460241">
    <property type="protein sequence ID" value="OBT94770.1"/>
    <property type="molecule type" value="Genomic_DNA"/>
</dbReference>
<dbReference type="RefSeq" id="XP_018128503.1">
    <property type="nucleotide sequence ID" value="XM_018275703.2"/>
</dbReference>
<evidence type="ECO:0000256" key="2">
    <source>
        <dbReference type="SAM" id="MobiDB-lite"/>
    </source>
</evidence>
<reference evidence="5 6" key="1">
    <citation type="submission" date="2016-03" db="EMBL/GenBank/DDBJ databases">
        <title>Comparative genomics of Pseudogymnoascus destructans, the fungus causing white-nose syndrome of bats.</title>
        <authorList>
            <person name="Palmer J.M."/>
            <person name="Drees K.P."/>
            <person name="Foster J.T."/>
            <person name="Lindner D.L."/>
        </authorList>
    </citation>
    <scope>NUCLEOTIDE SEQUENCE [LARGE SCALE GENOMIC DNA]</scope>
    <source>
        <strain evidence="5 6">UAMH 10579</strain>
    </source>
</reference>
<protein>
    <submittedName>
        <fullName evidence="5">Uncharacterized protein</fullName>
    </submittedName>
</protein>
<dbReference type="SUPFAM" id="SSF52799">
    <property type="entry name" value="(Phosphotyrosine protein) phosphatases II"/>
    <property type="match status" value="1"/>
</dbReference>
<dbReference type="OrthoDB" id="10253954at2759"/>
<dbReference type="InterPro" id="IPR029021">
    <property type="entry name" value="Prot-tyrosine_phosphatase-like"/>
</dbReference>
<evidence type="ECO:0000259" key="4">
    <source>
        <dbReference type="PROSITE" id="PS50056"/>
    </source>
</evidence>
<evidence type="ECO:0000256" key="1">
    <source>
        <dbReference type="ARBA" id="ARBA00009649"/>
    </source>
</evidence>
<organism evidence="5 6">
    <name type="scientific">Pseudogymnoascus verrucosus</name>
    <dbReference type="NCBI Taxonomy" id="342668"/>
    <lineage>
        <taxon>Eukaryota</taxon>
        <taxon>Fungi</taxon>
        <taxon>Dikarya</taxon>
        <taxon>Ascomycota</taxon>
        <taxon>Pezizomycotina</taxon>
        <taxon>Leotiomycetes</taxon>
        <taxon>Thelebolales</taxon>
        <taxon>Thelebolaceae</taxon>
        <taxon>Pseudogymnoascus</taxon>
    </lineage>
</organism>
<dbReference type="GO" id="GO:0004725">
    <property type="term" value="F:protein tyrosine phosphatase activity"/>
    <property type="evidence" value="ECO:0007669"/>
    <property type="project" value="InterPro"/>
</dbReference>
<dbReference type="PROSITE" id="PS50055">
    <property type="entry name" value="TYR_PHOSPHATASE_PTP"/>
    <property type="match status" value="1"/>
</dbReference>
<dbReference type="CDD" id="cd18533">
    <property type="entry name" value="PTP_fungal"/>
    <property type="match status" value="1"/>
</dbReference>
<feature type="region of interest" description="Disordered" evidence="2">
    <location>
        <begin position="1"/>
        <end position="58"/>
    </location>
</feature>
<feature type="compositionally biased region" description="Basic and acidic residues" evidence="2">
    <location>
        <begin position="39"/>
        <end position="49"/>
    </location>
</feature>
<dbReference type="PANTHER" id="PTHR19134:SF449">
    <property type="entry name" value="TYROSINE-PROTEIN PHOSPHATASE 1"/>
    <property type="match status" value="1"/>
</dbReference>
<feature type="domain" description="Tyrosine specific protein phosphatases" evidence="4">
    <location>
        <begin position="268"/>
        <end position="366"/>
    </location>
</feature>
<proteinExistence type="inferred from homology"/>
<feature type="region of interest" description="Disordered" evidence="2">
    <location>
        <begin position="386"/>
        <end position="416"/>
    </location>
</feature>
<evidence type="ECO:0000313" key="5">
    <source>
        <dbReference type="EMBL" id="OBT94770.1"/>
    </source>
</evidence>
<dbReference type="SMART" id="SM00404">
    <property type="entry name" value="PTPc_motif"/>
    <property type="match status" value="1"/>
</dbReference>
<dbReference type="GeneID" id="28839636"/>
<dbReference type="PRINTS" id="PR00700">
    <property type="entry name" value="PRTYPHPHTASE"/>
</dbReference>
<dbReference type="Gene3D" id="3.90.190.10">
    <property type="entry name" value="Protein tyrosine phosphatase superfamily"/>
    <property type="match status" value="1"/>
</dbReference>
<gene>
    <name evidence="5" type="ORF">VE01_06250</name>
</gene>
<dbReference type="STRING" id="342668.A0A1B8GG12"/>
<dbReference type="PROSITE" id="PS50056">
    <property type="entry name" value="TYR_PHOSPHATASE_2"/>
    <property type="match status" value="1"/>
</dbReference>
<name>A0A1B8GG12_9PEZI</name>
<reference evidence="6" key="2">
    <citation type="journal article" date="2018" name="Nat. Commun.">
        <title>Extreme sensitivity to ultraviolet light in the fungal pathogen causing white-nose syndrome of bats.</title>
        <authorList>
            <person name="Palmer J.M."/>
            <person name="Drees K.P."/>
            <person name="Foster J.T."/>
            <person name="Lindner D.L."/>
        </authorList>
    </citation>
    <scope>NUCLEOTIDE SEQUENCE [LARGE SCALE GENOMIC DNA]</scope>
    <source>
        <strain evidence="6">UAMH 10579</strain>
    </source>
</reference>
<dbReference type="PROSITE" id="PS00383">
    <property type="entry name" value="TYR_PHOSPHATASE_1"/>
    <property type="match status" value="1"/>
</dbReference>